<dbReference type="AlphaFoldDB" id="A0A0P1H1C5"/>
<sequence>MSATTSATSIMQTQLPAQSALWQHHKAGDFMDCYSCPSDMTPQDAAKQALSLPSWAQSLLKLRNILVKPLGLKTDSESAGDALFPVTHESGDEVVLGTDDKHLDFRITILRDQGRLYLSTWVHPHNLLGQAYLHLVMPFHVLIVRNSMRRLAGQSA</sequence>
<evidence type="ECO:0000313" key="1">
    <source>
        <dbReference type="EMBL" id="CUH83708.1"/>
    </source>
</evidence>
<dbReference type="OrthoDB" id="7058586at2"/>
<evidence type="ECO:0008006" key="3">
    <source>
        <dbReference type="Google" id="ProtNLM"/>
    </source>
</evidence>
<accession>A0A0P1H1C5</accession>
<dbReference type="STRING" id="340021.TM5383_00908"/>
<evidence type="ECO:0000313" key="2">
    <source>
        <dbReference type="Proteomes" id="UP000051681"/>
    </source>
</evidence>
<dbReference type="InterPro" id="IPR021295">
    <property type="entry name" value="DUF2867"/>
</dbReference>
<name>A0A0P1H1C5_9RHOB</name>
<organism evidence="1 2">
    <name type="scientific">Thalassovita mediterranea</name>
    <dbReference type="NCBI Taxonomy" id="340021"/>
    <lineage>
        <taxon>Bacteria</taxon>
        <taxon>Pseudomonadati</taxon>
        <taxon>Pseudomonadota</taxon>
        <taxon>Alphaproteobacteria</taxon>
        <taxon>Rhodobacterales</taxon>
        <taxon>Roseobacteraceae</taxon>
        <taxon>Thalassovita</taxon>
    </lineage>
</organism>
<dbReference type="EMBL" id="CYSF01000006">
    <property type="protein sequence ID" value="CUH83708.1"/>
    <property type="molecule type" value="Genomic_DNA"/>
</dbReference>
<dbReference type="Pfam" id="PF11066">
    <property type="entry name" value="DUF2867"/>
    <property type="match status" value="1"/>
</dbReference>
<reference evidence="1 2" key="1">
    <citation type="submission" date="2015-09" db="EMBL/GenBank/DDBJ databases">
        <authorList>
            <consortium name="Swine Surveillance"/>
        </authorList>
    </citation>
    <scope>NUCLEOTIDE SEQUENCE [LARGE SCALE GENOMIC DNA]</scope>
    <source>
        <strain evidence="1 2">CECT 8383</strain>
    </source>
</reference>
<proteinExistence type="predicted"/>
<dbReference type="RefSeq" id="WP_058317851.1">
    <property type="nucleotide sequence ID" value="NZ_CYSF01000006.1"/>
</dbReference>
<keyword evidence="2" id="KW-1185">Reference proteome</keyword>
<gene>
    <name evidence="1" type="ORF">TM5383_00908</name>
</gene>
<dbReference type="Proteomes" id="UP000051681">
    <property type="component" value="Unassembled WGS sequence"/>
</dbReference>
<protein>
    <recommendedName>
        <fullName evidence="3">DUF2867 domain-containing protein</fullName>
    </recommendedName>
</protein>